<feature type="compositionally biased region" description="Polar residues" evidence="3">
    <location>
        <begin position="904"/>
        <end position="914"/>
    </location>
</feature>
<feature type="compositionally biased region" description="Basic residues" evidence="3">
    <location>
        <begin position="894"/>
        <end position="903"/>
    </location>
</feature>
<reference evidence="5 6" key="1">
    <citation type="submission" date="2024-01" db="EMBL/GenBank/DDBJ databases">
        <title>Genome assemblies of Stephania.</title>
        <authorList>
            <person name="Yang L."/>
        </authorList>
    </citation>
    <scope>NUCLEOTIDE SEQUENCE [LARGE SCALE GENOMIC DNA]</scope>
    <source>
        <strain evidence="5">JXDWG</strain>
        <tissue evidence="5">Leaf</tissue>
    </source>
</reference>
<feature type="region of interest" description="Disordered" evidence="3">
    <location>
        <begin position="62"/>
        <end position="92"/>
    </location>
</feature>
<gene>
    <name evidence="5" type="ORF">Scep_029558</name>
</gene>
<dbReference type="PROSITE" id="PS00972">
    <property type="entry name" value="USP_1"/>
    <property type="match status" value="1"/>
</dbReference>
<dbReference type="AlphaFoldDB" id="A0AAP0E2E9"/>
<organism evidence="5 6">
    <name type="scientific">Stephania cephalantha</name>
    <dbReference type="NCBI Taxonomy" id="152367"/>
    <lineage>
        <taxon>Eukaryota</taxon>
        <taxon>Viridiplantae</taxon>
        <taxon>Streptophyta</taxon>
        <taxon>Embryophyta</taxon>
        <taxon>Tracheophyta</taxon>
        <taxon>Spermatophyta</taxon>
        <taxon>Magnoliopsida</taxon>
        <taxon>Ranunculales</taxon>
        <taxon>Menispermaceae</taxon>
        <taxon>Menispermoideae</taxon>
        <taxon>Cissampelideae</taxon>
        <taxon>Stephania</taxon>
    </lineage>
</organism>
<sequence>MADAEGGLPPMFCTADPAVTEPLLVRVARLRPHNRRHCERRIEFHLARKPFSFGNHEGSDFHLETLNPSAPHRPHTTPNNPTTSSGNKIEPADDALEYGLDPDLCYRFTVRRIGAGLENIGNTCYLNSVLQCLTYTEPFAGYLRSGKHKLSCHTAGFCAMCALQNHVNRALQATGRILTPKDLVVNLRCISRSFRNARQEDAHEYMVNLLESMHKCCLPSGVPSESPSAYEISLVHKIFGGRLRSQVKCTQCSYCSNKFDPFLDLSLEIMKADSVYKALSHFTAMEQLDGGQRQYQCQRCKHKVRALKQLTVHKAPYVLSIHLKRFGSHTGQKIGKSVQFSPTLDMKPFVSGSYEGNLKYTLYGVLVHSGWSTHSGHYYCFVRTSSGMWHCLDDNRVIQVSENIVLKQEAYMLFYVRDRKNIAINKSVDICKENTILNVVRSGEKSVHGTNLKEIVQTDVRGLSSSDCSSGVTQTDELGAGLSKEFNMKNAADPKAKGPQLESPSKEMVKGTSVRLSSGGTFVAEGSPDSSSSSVTSSSTIPIPTFTHGDPKVVLDTNVREGHPNEESIPILVVPRCGETERPGLGKPVPVKNTVVNEDAAEEEGVNDQPCQHKGENLTSKQIELAVAPNGSSVLNGCNEKDAHDFHLKEVLKAKKKRLKYSKKYCAAALHFRSRYLFKTSLRVCKKKKHKKDKLGCSKVRSSSRHGMEEGSIGLGPSTSEKTNVLALGATSSRRKKKKTCLKSENNCDASVKCLKGESIDDVLDQDLSKRNHVSSAVLTSSGSPQKKLKLTSSPKQCKATTLASSNDNKRNLMENDFWSLPSGFGDVYVAPWEGAESLPSNNFESTSTQTVTIGYVPDEWDEEYDRGKRRKIRYSKTMYDGSNPFQEFATMKAQRKNKKVKINKSSGNQPFRI</sequence>
<evidence type="ECO:0000313" key="5">
    <source>
        <dbReference type="EMBL" id="KAK9083087.1"/>
    </source>
</evidence>
<dbReference type="CDD" id="cd02661">
    <property type="entry name" value="Peptidase_C19E"/>
    <property type="match status" value="1"/>
</dbReference>
<dbReference type="Proteomes" id="UP001419268">
    <property type="component" value="Unassembled WGS sequence"/>
</dbReference>
<keyword evidence="2" id="KW-0833">Ubl conjugation pathway</keyword>
<dbReference type="PROSITE" id="PS00973">
    <property type="entry name" value="USP_2"/>
    <property type="match status" value="1"/>
</dbReference>
<dbReference type="InterPro" id="IPR018200">
    <property type="entry name" value="USP_CS"/>
</dbReference>
<comment type="function">
    <text evidence="2">Recognizes and hydrolyzes the peptide bond at the C-terminal Gly of ubiquitin. Involved in the processing of poly-ubiquitin precursors as well as that of ubiquitinated proteins.</text>
</comment>
<protein>
    <recommendedName>
        <fullName evidence="2">Ubiquitin carboxyl-terminal hydrolase</fullName>
        <ecNumber evidence="2">3.4.19.12</ecNumber>
    </recommendedName>
</protein>
<evidence type="ECO:0000259" key="4">
    <source>
        <dbReference type="PROSITE" id="PS50235"/>
    </source>
</evidence>
<dbReference type="GO" id="GO:0016579">
    <property type="term" value="P:protein deubiquitination"/>
    <property type="evidence" value="ECO:0007669"/>
    <property type="project" value="InterPro"/>
</dbReference>
<evidence type="ECO:0000313" key="6">
    <source>
        <dbReference type="Proteomes" id="UP001419268"/>
    </source>
</evidence>
<dbReference type="InterPro" id="IPR028889">
    <property type="entry name" value="USP"/>
</dbReference>
<dbReference type="GO" id="GO:0004843">
    <property type="term" value="F:cysteine-type deubiquitinase activity"/>
    <property type="evidence" value="ECO:0007669"/>
    <property type="project" value="UniProtKB-UniRule"/>
</dbReference>
<dbReference type="GO" id="GO:0005829">
    <property type="term" value="C:cytosol"/>
    <property type="evidence" value="ECO:0007669"/>
    <property type="project" value="TreeGrafter"/>
</dbReference>
<dbReference type="EMBL" id="JBBNAG010000013">
    <property type="protein sequence ID" value="KAK9083087.1"/>
    <property type="molecule type" value="Genomic_DNA"/>
</dbReference>
<feature type="region of interest" description="Disordered" evidence="3">
    <location>
        <begin position="696"/>
        <end position="716"/>
    </location>
</feature>
<comment type="caution">
    <text evidence="5">The sequence shown here is derived from an EMBL/GenBank/DDBJ whole genome shotgun (WGS) entry which is preliminary data.</text>
</comment>
<dbReference type="InterPro" id="IPR038765">
    <property type="entry name" value="Papain-like_cys_pep_sf"/>
</dbReference>
<comment type="similarity">
    <text evidence="1 2">Belongs to the peptidase C19 family.</text>
</comment>
<dbReference type="GO" id="GO:0005634">
    <property type="term" value="C:nucleus"/>
    <property type="evidence" value="ECO:0007669"/>
    <property type="project" value="TreeGrafter"/>
</dbReference>
<keyword evidence="2" id="KW-0645">Protease</keyword>
<keyword evidence="6" id="KW-1185">Reference proteome</keyword>
<dbReference type="FunFam" id="3.90.70.10:FF:000078">
    <property type="entry name" value="Ubiquitin carboxyl-terminal hydrolase 23"/>
    <property type="match status" value="1"/>
</dbReference>
<dbReference type="PANTHER" id="PTHR24006">
    <property type="entry name" value="UBIQUITIN CARBOXYL-TERMINAL HYDROLASE"/>
    <property type="match status" value="1"/>
</dbReference>
<dbReference type="Gene3D" id="3.90.70.10">
    <property type="entry name" value="Cysteine proteinases"/>
    <property type="match status" value="1"/>
</dbReference>
<proteinExistence type="inferred from homology"/>
<dbReference type="GO" id="GO:0006508">
    <property type="term" value="P:proteolysis"/>
    <property type="evidence" value="ECO:0007669"/>
    <property type="project" value="UniProtKB-KW"/>
</dbReference>
<comment type="catalytic activity">
    <reaction evidence="2">
        <text>Thiol-dependent hydrolysis of ester, thioester, amide, peptide and isopeptide bonds formed by the C-terminal Gly of ubiquitin (a 76-residue protein attached to proteins as an intracellular targeting signal).</text>
        <dbReference type="EC" id="3.4.19.12"/>
    </reaction>
</comment>
<feature type="domain" description="USP" evidence="4">
    <location>
        <begin position="115"/>
        <end position="418"/>
    </location>
</feature>
<feature type="region of interest" description="Disordered" evidence="3">
    <location>
        <begin position="894"/>
        <end position="914"/>
    </location>
</feature>
<evidence type="ECO:0000256" key="3">
    <source>
        <dbReference type="SAM" id="MobiDB-lite"/>
    </source>
</evidence>
<keyword evidence="2" id="KW-0378">Hydrolase</keyword>
<evidence type="ECO:0000256" key="2">
    <source>
        <dbReference type="RuleBase" id="RU366025"/>
    </source>
</evidence>
<dbReference type="InterPro" id="IPR050164">
    <property type="entry name" value="Peptidase_C19"/>
</dbReference>
<dbReference type="EC" id="3.4.19.12" evidence="2"/>
<accession>A0AAP0E2E9</accession>
<dbReference type="PANTHER" id="PTHR24006:SF663">
    <property type="entry name" value="UBIQUITIN CARBOXYL-TERMINAL HYDROLASE 23"/>
    <property type="match status" value="1"/>
</dbReference>
<name>A0AAP0E2E9_9MAGN</name>
<evidence type="ECO:0000256" key="1">
    <source>
        <dbReference type="ARBA" id="ARBA00009085"/>
    </source>
</evidence>
<dbReference type="InterPro" id="IPR001394">
    <property type="entry name" value="Peptidase_C19_UCH"/>
</dbReference>
<feature type="region of interest" description="Disordered" evidence="3">
    <location>
        <begin position="776"/>
        <end position="805"/>
    </location>
</feature>
<feature type="region of interest" description="Disordered" evidence="3">
    <location>
        <begin position="518"/>
        <end position="549"/>
    </location>
</feature>
<dbReference type="Pfam" id="PF00443">
    <property type="entry name" value="UCH"/>
    <property type="match status" value="1"/>
</dbReference>
<feature type="compositionally biased region" description="Low complexity" evidence="3">
    <location>
        <begin position="527"/>
        <end position="545"/>
    </location>
</feature>
<keyword evidence="2" id="KW-0788">Thiol protease</keyword>
<dbReference type="SUPFAM" id="SSF54001">
    <property type="entry name" value="Cysteine proteinases"/>
    <property type="match status" value="1"/>
</dbReference>
<dbReference type="PROSITE" id="PS50235">
    <property type="entry name" value="USP_3"/>
    <property type="match status" value="1"/>
</dbReference>